<proteinExistence type="predicted"/>
<name>A0A7J7DNT6_TRIWF</name>
<sequence>MQPQMENYRIQKEYEIPDHLKLYDELQQQQLGKTMQQPMPLPEQFKGVPAHEGRFIVTFCSEDPPDSTTTWFSVCLRSLADIKQFLLDNLMLLAPASKLLLLSFPVAVNGGCDQVRA</sequence>
<accession>A0A7J7DNT6</accession>
<dbReference type="Proteomes" id="UP000593562">
    <property type="component" value="Unassembled WGS sequence"/>
</dbReference>
<dbReference type="AlphaFoldDB" id="A0A7J7DNT6"/>
<gene>
    <name evidence="1" type="ORF">HS088_TW05G00670</name>
</gene>
<evidence type="ECO:0000313" key="2">
    <source>
        <dbReference type="Proteomes" id="UP000593562"/>
    </source>
</evidence>
<protein>
    <submittedName>
        <fullName evidence="1">Uncharacterized protein</fullName>
    </submittedName>
</protein>
<organism evidence="1 2">
    <name type="scientific">Tripterygium wilfordii</name>
    <name type="common">Thunder God vine</name>
    <dbReference type="NCBI Taxonomy" id="458696"/>
    <lineage>
        <taxon>Eukaryota</taxon>
        <taxon>Viridiplantae</taxon>
        <taxon>Streptophyta</taxon>
        <taxon>Embryophyta</taxon>
        <taxon>Tracheophyta</taxon>
        <taxon>Spermatophyta</taxon>
        <taxon>Magnoliopsida</taxon>
        <taxon>eudicotyledons</taxon>
        <taxon>Gunneridae</taxon>
        <taxon>Pentapetalae</taxon>
        <taxon>rosids</taxon>
        <taxon>fabids</taxon>
        <taxon>Celastrales</taxon>
        <taxon>Celastraceae</taxon>
        <taxon>Tripterygium</taxon>
    </lineage>
</organism>
<dbReference type="InParanoid" id="A0A7J7DNT6"/>
<evidence type="ECO:0000313" key="1">
    <source>
        <dbReference type="EMBL" id="KAF5747939.1"/>
    </source>
</evidence>
<dbReference type="EMBL" id="JAAARO010000005">
    <property type="protein sequence ID" value="KAF5747939.1"/>
    <property type="molecule type" value="Genomic_DNA"/>
</dbReference>
<keyword evidence="2" id="KW-1185">Reference proteome</keyword>
<comment type="caution">
    <text evidence="1">The sequence shown here is derived from an EMBL/GenBank/DDBJ whole genome shotgun (WGS) entry which is preliminary data.</text>
</comment>
<reference evidence="1 2" key="1">
    <citation type="journal article" date="2020" name="Nat. Commun.">
        <title>Genome of Tripterygium wilfordii and identification of cytochrome P450 involved in triptolide biosynthesis.</title>
        <authorList>
            <person name="Tu L."/>
            <person name="Su P."/>
            <person name="Zhang Z."/>
            <person name="Gao L."/>
            <person name="Wang J."/>
            <person name="Hu T."/>
            <person name="Zhou J."/>
            <person name="Zhang Y."/>
            <person name="Zhao Y."/>
            <person name="Liu Y."/>
            <person name="Song Y."/>
            <person name="Tong Y."/>
            <person name="Lu Y."/>
            <person name="Yang J."/>
            <person name="Xu C."/>
            <person name="Jia M."/>
            <person name="Peters R.J."/>
            <person name="Huang L."/>
            <person name="Gao W."/>
        </authorList>
    </citation>
    <scope>NUCLEOTIDE SEQUENCE [LARGE SCALE GENOMIC DNA]</scope>
    <source>
        <strain evidence="2">cv. XIE 37</strain>
        <tissue evidence="1">Leaf</tissue>
    </source>
</reference>